<sequence>MVGPLTYAPAMDGSVWVILPTYNEAENIEAVVGGIRAALPDARILVVDDNSHDGTGELADRVADDVLHRPGKAGLGRAYTAGFAHALHNGATYVFEMDADLSHDPADLPRLLAPALAGADLVLGSRYVDGGGVENWDLLRRVMSFGGCAYARRVLGVEIRDLTGGFKCFRATTLQRIDARTAGAQGYAFQVELTWRALSLGLEVTEVPIRFRERRLGESKMSAQIALEAAWRVPALRYGRRRWHPLEADVLPADPLVHEG</sequence>
<dbReference type="InterPro" id="IPR039528">
    <property type="entry name" value="DPM1-like"/>
</dbReference>
<protein>
    <submittedName>
        <fullName evidence="5">Polyprenol monophosphomannose synthase</fullName>
    </submittedName>
</protein>
<dbReference type="EMBL" id="JAPDOD010000100">
    <property type="protein sequence ID" value="MDA0167320.1"/>
    <property type="molecule type" value="Genomic_DNA"/>
</dbReference>
<name>A0A9X3N2S8_9ACTN</name>
<comment type="similarity">
    <text evidence="1">Belongs to the glycosyltransferase 2 family.</text>
</comment>
<dbReference type="RefSeq" id="WP_270046583.1">
    <property type="nucleotide sequence ID" value="NZ_JAPDOD010000100.1"/>
</dbReference>
<dbReference type="Proteomes" id="UP001149140">
    <property type="component" value="Unassembled WGS sequence"/>
</dbReference>
<dbReference type="GO" id="GO:0016020">
    <property type="term" value="C:membrane"/>
    <property type="evidence" value="ECO:0007669"/>
    <property type="project" value="GOC"/>
</dbReference>
<dbReference type="Gene3D" id="3.90.550.10">
    <property type="entry name" value="Spore Coat Polysaccharide Biosynthesis Protein SpsA, Chain A"/>
    <property type="match status" value="1"/>
</dbReference>
<evidence type="ECO:0000256" key="1">
    <source>
        <dbReference type="ARBA" id="ARBA00006739"/>
    </source>
</evidence>
<evidence type="ECO:0000313" key="6">
    <source>
        <dbReference type="Proteomes" id="UP001149140"/>
    </source>
</evidence>
<dbReference type="FunFam" id="3.90.550.10:FF:000122">
    <property type="entry name" value="Dolichol-phosphate mannosyltransferase subunit 1"/>
    <property type="match status" value="1"/>
</dbReference>
<accession>A0A9X3N2S8</accession>
<proteinExistence type="inferred from homology"/>
<dbReference type="Pfam" id="PF00535">
    <property type="entry name" value="Glycos_transf_2"/>
    <property type="match status" value="1"/>
</dbReference>
<dbReference type="AlphaFoldDB" id="A0A9X3N2S8"/>
<evidence type="ECO:0000259" key="4">
    <source>
        <dbReference type="Pfam" id="PF00535"/>
    </source>
</evidence>
<dbReference type="PANTHER" id="PTHR43398">
    <property type="entry name" value="DOLICHOL-PHOSPHATE MANNOSYLTRANSFERASE SUBUNIT 1"/>
    <property type="match status" value="1"/>
</dbReference>
<feature type="domain" description="Glycosyltransferase 2-like" evidence="4">
    <location>
        <begin position="17"/>
        <end position="174"/>
    </location>
</feature>
<reference evidence="5" key="1">
    <citation type="submission" date="2022-10" db="EMBL/GenBank/DDBJ databases">
        <title>The WGS of Solirubrobacter ginsenosidimutans DSM 21036.</title>
        <authorList>
            <person name="Jiang Z."/>
        </authorList>
    </citation>
    <scope>NUCLEOTIDE SEQUENCE</scope>
    <source>
        <strain evidence="5">DSM 21036</strain>
    </source>
</reference>
<keyword evidence="6" id="KW-1185">Reference proteome</keyword>
<dbReference type="GO" id="GO:0004582">
    <property type="term" value="F:dolichyl-phosphate beta-D-mannosyltransferase activity"/>
    <property type="evidence" value="ECO:0007669"/>
    <property type="project" value="InterPro"/>
</dbReference>
<dbReference type="CDD" id="cd06442">
    <property type="entry name" value="DPM1_like"/>
    <property type="match status" value="1"/>
</dbReference>
<comment type="caution">
    <text evidence="5">The sequence shown here is derived from an EMBL/GenBank/DDBJ whole genome shotgun (WGS) entry which is preliminary data.</text>
</comment>
<keyword evidence="2" id="KW-0328">Glycosyltransferase</keyword>
<organism evidence="5 6">
    <name type="scientific">Solirubrobacter ginsenosidimutans</name>
    <dbReference type="NCBI Taxonomy" id="490573"/>
    <lineage>
        <taxon>Bacteria</taxon>
        <taxon>Bacillati</taxon>
        <taxon>Actinomycetota</taxon>
        <taxon>Thermoleophilia</taxon>
        <taxon>Solirubrobacterales</taxon>
        <taxon>Solirubrobacteraceae</taxon>
        <taxon>Solirubrobacter</taxon>
    </lineage>
</organism>
<gene>
    <name evidence="5" type="ORF">OM076_44075</name>
</gene>
<keyword evidence="3" id="KW-0808">Transferase</keyword>
<dbReference type="PANTHER" id="PTHR43398:SF1">
    <property type="entry name" value="DOLICHOL-PHOSPHATE MANNOSYLTRANSFERASE SUBUNIT 1"/>
    <property type="match status" value="1"/>
</dbReference>
<evidence type="ECO:0000313" key="5">
    <source>
        <dbReference type="EMBL" id="MDA0167320.1"/>
    </source>
</evidence>
<evidence type="ECO:0000256" key="3">
    <source>
        <dbReference type="ARBA" id="ARBA00022679"/>
    </source>
</evidence>
<dbReference type="InterPro" id="IPR001173">
    <property type="entry name" value="Glyco_trans_2-like"/>
</dbReference>
<dbReference type="GO" id="GO:0009247">
    <property type="term" value="P:glycolipid biosynthetic process"/>
    <property type="evidence" value="ECO:0007669"/>
    <property type="project" value="TreeGrafter"/>
</dbReference>
<dbReference type="SUPFAM" id="SSF53448">
    <property type="entry name" value="Nucleotide-diphospho-sugar transferases"/>
    <property type="match status" value="1"/>
</dbReference>
<evidence type="ECO:0000256" key="2">
    <source>
        <dbReference type="ARBA" id="ARBA00022676"/>
    </source>
</evidence>
<dbReference type="InterPro" id="IPR029044">
    <property type="entry name" value="Nucleotide-diphossugar_trans"/>
</dbReference>